<evidence type="ECO:0000313" key="2">
    <source>
        <dbReference type="Proteomes" id="UP001237780"/>
    </source>
</evidence>
<dbReference type="Proteomes" id="UP001237780">
    <property type="component" value="Unassembled WGS sequence"/>
</dbReference>
<accession>A0ABU0S8E5</accession>
<comment type="caution">
    <text evidence="1">The sequence shown here is derived from an EMBL/GenBank/DDBJ whole genome shotgun (WGS) entry which is preliminary data.</text>
</comment>
<keyword evidence="2" id="KW-1185">Reference proteome</keyword>
<sequence>MSEVIAPATDIREVLADASAECGLDITGYQLAYISEQARSALSSTREQAVRECAEIAGTQRGETADGQYTWWEVSNNIRNRILSLIDRGSK</sequence>
<dbReference type="RefSeq" id="WP_307280291.1">
    <property type="nucleotide sequence ID" value="NZ_JAUSZT010000003.1"/>
</dbReference>
<gene>
    <name evidence="1" type="ORF">QFZ34_002108</name>
</gene>
<name>A0ABU0S8E5_9HYPH</name>
<evidence type="ECO:0000313" key="1">
    <source>
        <dbReference type="EMBL" id="MDQ0996926.1"/>
    </source>
</evidence>
<proteinExistence type="predicted"/>
<dbReference type="EMBL" id="JAUSZT010000003">
    <property type="protein sequence ID" value="MDQ0996926.1"/>
    <property type="molecule type" value="Genomic_DNA"/>
</dbReference>
<organism evidence="1 2">
    <name type="scientific">Phyllobacterium ifriqiyense</name>
    <dbReference type="NCBI Taxonomy" id="314238"/>
    <lineage>
        <taxon>Bacteria</taxon>
        <taxon>Pseudomonadati</taxon>
        <taxon>Pseudomonadota</taxon>
        <taxon>Alphaproteobacteria</taxon>
        <taxon>Hyphomicrobiales</taxon>
        <taxon>Phyllobacteriaceae</taxon>
        <taxon>Phyllobacterium</taxon>
    </lineage>
</organism>
<protein>
    <submittedName>
        <fullName evidence="1">Uncharacterized protein</fullName>
    </submittedName>
</protein>
<reference evidence="1 2" key="1">
    <citation type="submission" date="2023-07" db="EMBL/GenBank/DDBJ databases">
        <title>Comparative genomics of wheat-associated soil bacteria to identify genetic determinants of phenazine resistance.</title>
        <authorList>
            <person name="Mouncey N."/>
        </authorList>
    </citation>
    <scope>NUCLEOTIDE SEQUENCE [LARGE SCALE GENOMIC DNA]</scope>
    <source>
        <strain evidence="1 2">W4I11</strain>
    </source>
</reference>